<dbReference type="GO" id="GO:0052816">
    <property type="term" value="F:long-chain fatty acyl-CoA hydrolase activity"/>
    <property type="evidence" value="ECO:0007669"/>
    <property type="project" value="TreeGrafter"/>
</dbReference>
<dbReference type="OrthoDB" id="9791628at2"/>
<dbReference type="CDD" id="cd03442">
    <property type="entry name" value="BFIT_BACH"/>
    <property type="match status" value="1"/>
</dbReference>
<dbReference type="STRING" id="112903.SAMN04490178_11726"/>
<organism evidence="5 6">
    <name type="scientific">Propionispora vibrioides</name>
    <dbReference type="NCBI Taxonomy" id="112903"/>
    <lineage>
        <taxon>Bacteria</taxon>
        <taxon>Bacillati</taxon>
        <taxon>Bacillota</taxon>
        <taxon>Negativicutes</taxon>
        <taxon>Selenomonadales</taxon>
        <taxon>Sporomusaceae</taxon>
        <taxon>Propionispora</taxon>
    </lineage>
</organism>
<dbReference type="PANTHER" id="PTHR11049">
    <property type="entry name" value="ACYL COENZYME A THIOESTER HYDROLASE"/>
    <property type="match status" value="1"/>
</dbReference>
<evidence type="ECO:0000313" key="6">
    <source>
        <dbReference type="Proteomes" id="UP000198847"/>
    </source>
</evidence>
<dbReference type="GO" id="GO:0006637">
    <property type="term" value="P:acyl-CoA metabolic process"/>
    <property type="evidence" value="ECO:0007669"/>
    <property type="project" value="TreeGrafter"/>
</dbReference>
<feature type="domain" description="HotDog ACOT-type" evidence="4">
    <location>
        <begin position="7"/>
        <end position="120"/>
    </location>
</feature>
<dbReference type="InterPro" id="IPR033120">
    <property type="entry name" value="HOTDOG_ACOT"/>
</dbReference>
<dbReference type="InterPro" id="IPR006683">
    <property type="entry name" value="Thioestr_dom"/>
</dbReference>
<dbReference type="Pfam" id="PF03061">
    <property type="entry name" value="4HBT"/>
    <property type="match status" value="1"/>
</dbReference>
<dbReference type="GO" id="GO:0009062">
    <property type="term" value="P:fatty acid catabolic process"/>
    <property type="evidence" value="ECO:0007669"/>
    <property type="project" value="TreeGrafter"/>
</dbReference>
<dbReference type="GO" id="GO:0005829">
    <property type="term" value="C:cytosol"/>
    <property type="evidence" value="ECO:0007669"/>
    <property type="project" value="TreeGrafter"/>
</dbReference>
<proteinExistence type="inferred from homology"/>
<dbReference type="RefSeq" id="WP_091748450.1">
    <property type="nucleotide sequence ID" value="NZ_FODY01000017.1"/>
</dbReference>
<evidence type="ECO:0000313" key="5">
    <source>
        <dbReference type="EMBL" id="SEP29659.1"/>
    </source>
</evidence>
<evidence type="ECO:0000259" key="4">
    <source>
        <dbReference type="PROSITE" id="PS51770"/>
    </source>
</evidence>
<dbReference type="SUPFAM" id="SSF54637">
    <property type="entry name" value="Thioesterase/thiol ester dehydrase-isomerase"/>
    <property type="match status" value="1"/>
</dbReference>
<dbReference type="EMBL" id="FODY01000017">
    <property type="protein sequence ID" value="SEP29659.1"/>
    <property type="molecule type" value="Genomic_DNA"/>
</dbReference>
<evidence type="ECO:0000256" key="1">
    <source>
        <dbReference type="ARBA" id="ARBA00010458"/>
    </source>
</evidence>
<dbReference type="AlphaFoldDB" id="A0A1H8WPW4"/>
<dbReference type="InterPro" id="IPR029069">
    <property type="entry name" value="HotDog_dom_sf"/>
</dbReference>
<keyword evidence="2 3" id="KW-0378">Hydrolase</keyword>
<sequence>MSTKTVGQSKVIMSSVMLPEHANPAGHVHGGEIIKLMDTAAAVVARRHARTNVVTARVDELEFHHPIFIGNVVTCHGQLTFVGKSSMEISITVTMEDLSKEEPAKTALTAFFTFVALDENGRPHPVPTLEITSEEEACLFEQGKQRYLAYKQKKARPAACQVTLEQQ</sequence>
<dbReference type="PROSITE" id="PS51770">
    <property type="entry name" value="HOTDOG_ACOT"/>
    <property type="match status" value="1"/>
</dbReference>
<keyword evidence="6" id="KW-1185">Reference proteome</keyword>
<evidence type="ECO:0000256" key="2">
    <source>
        <dbReference type="ARBA" id="ARBA00022801"/>
    </source>
</evidence>
<gene>
    <name evidence="5" type="ORF">SAMN04490178_11726</name>
</gene>
<dbReference type="Gene3D" id="3.10.129.10">
    <property type="entry name" value="Hotdog Thioesterase"/>
    <property type="match status" value="1"/>
</dbReference>
<evidence type="ECO:0000256" key="3">
    <source>
        <dbReference type="PROSITE-ProRule" id="PRU01106"/>
    </source>
</evidence>
<dbReference type="InterPro" id="IPR040170">
    <property type="entry name" value="Cytosol_ACT"/>
</dbReference>
<comment type="similarity">
    <text evidence="1">Belongs to the acyl coenzyme A hydrolase family.</text>
</comment>
<name>A0A1H8WPW4_9FIRM</name>
<accession>A0A1H8WPW4</accession>
<protein>
    <submittedName>
        <fullName evidence="5">Uncharacterized domain 1-containing protein</fullName>
    </submittedName>
</protein>
<dbReference type="PANTHER" id="PTHR11049:SF24">
    <property type="entry name" value="CYTOSOLIC ACYL COENZYME A THIOESTER HYDROLASE"/>
    <property type="match status" value="1"/>
</dbReference>
<reference evidence="5 6" key="1">
    <citation type="submission" date="2016-10" db="EMBL/GenBank/DDBJ databases">
        <authorList>
            <person name="de Groot N.N."/>
        </authorList>
    </citation>
    <scope>NUCLEOTIDE SEQUENCE [LARGE SCALE GENOMIC DNA]</scope>
    <source>
        <strain evidence="5 6">DSM 13305</strain>
    </source>
</reference>
<dbReference type="Proteomes" id="UP000198847">
    <property type="component" value="Unassembled WGS sequence"/>
</dbReference>